<name>A0A6J5AXY1_9BURK</name>
<evidence type="ECO:0000256" key="2">
    <source>
        <dbReference type="ARBA" id="ARBA00023125"/>
    </source>
</evidence>
<keyword evidence="3" id="KW-0804">Transcription</keyword>
<dbReference type="InterPro" id="IPR016032">
    <property type="entry name" value="Sig_transdc_resp-reg_C-effctor"/>
</dbReference>
<dbReference type="GeneID" id="92900247"/>
<dbReference type="PROSITE" id="PS50043">
    <property type="entry name" value="HTH_LUXR_2"/>
    <property type="match status" value="1"/>
</dbReference>
<dbReference type="PANTHER" id="PTHR44688">
    <property type="entry name" value="DNA-BINDING TRANSCRIPTIONAL ACTIVATOR DEVR_DOSR"/>
    <property type="match status" value="1"/>
</dbReference>
<protein>
    <recommendedName>
        <fullName evidence="4">HTH luxR-type domain-containing protein</fullName>
    </recommendedName>
</protein>
<gene>
    <name evidence="5" type="ORF">LMG26845_04369</name>
</gene>
<proteinExistence type="predicted"/>
<feature type="domain" description="HTH luxR-type" evidence="4">
    <location>
        <begin position="8"/>
        <end position="73"/>
    </location>
</feature>
<dbReference type="AlphaFoldDB" id="A0A6J5AXY1"/>
<dbReference type="PRINTS" id="PR00038">
    <property type="entry name" value="HTHLUXR"/>
</dbReference>
<dbReference type="GO" id="GO:0006355">
    <property type="term" value="P:regulation of DNA-templated transcription"/>
    <property type="evidence" value="ECO:0007669"/>
    <property type="project" value="InterPro"/>
</dbReference>
<keyword evidence="6" id="KW-1185">Reference proteome</keyword>
<dbReference type="Gene3D" id="1.10.10.10">
    <property type="entry name" value="Winged helix-like DNA-binding domain superfamily/Winged helix DNA-binding domain"/>
    <property type="match status" value="1"/>
</dbReference>
<evidence type="ECO:0000313" key="6">
    <source>
        <dbReference type="Proteomes" id="UP000507979"/>
    </source>
</evidence>
<organism evidence="5 6">
    <name type="scientific">Achromobacter insuavis</name>
    <dbReference type="NCBI Taxonomy" id="1287735"/>
    <lineage>
        <taxon>Bacteria</taxon>
        <taxon>Pseudomonadati</taxon>
        <taxon>Pseudomonadota</taxon>
        <taxon>Betaproteobacteria</taxon>
        <taxon>Burkholderiales</taxon>
        <taxon>Alcaligenaceae</taxon>
        <taxon>Achromobacter</taxon>
    </lineage>
</organism>
<dbReference type="RefSeq" id="WP_054433204.1">
    <property type="nucleotide sequence ID" value="NZ_CADIJR010000052.1"/>
</dbReference>
<dbReference type="InterPro" id="IPR036388">
    <property type="entry name" value="WH-like_DNA-bd_sf"/>
</dbReference>
<dbReference type="Pfam" id="PF00196">
    <property type="entry name" value="GerE"/>
    <property type="match status" value="1"/>
</dbReference>
<dbReference type="PANTHER" id="PTHR44688:SF16">
    <property type="entry name" value="DNA-BINDING TRANSCRIPTIONAL ACTIVATOR DEVR_DOSR"/>
    <property type="match status" value="1"/>
</dbReference>
<dbReference type="EMBL" id="CADIJR010000052">
    <property type="protein sequence ID" value="CAB3683205.1"/>
    <property type="molecule type" value="Genomic_DNA"/>
</dbReference>
<accession>A0A6J5AXY1</accession>
<keyword evidence="1" id="KW-0805">Transcription regulation</keyword>
<reference evidence="5 6" key="1">
    <citation type="submission" date="2020-04" db="EMBL/GenBank/DDBJ databases">
        <authorList>
            <person name="De Canck E."/>
        </authorList>
    </citation>
    <scope>NUCLEOTIDE SEQUENCE [LARGE SCALE GENOMIC DNA]</scope>
    <source>
        <strain evidence="5 6">LMG 26845</strain>
    </source>
</reference>
<evidence type="ECO:0000313" key="5">
    <source>
        <dbReference type="EMBL" id="CAB3683205.1"/>
    </source>
</evidence>
<dbReference type="CDD" id="cd06170">
    <property type="entry name" value="LuxR_C_like"/>
    <property type="match status" value="1"/>
</dbReference>
<keyword evidence="2" id="KW-0238">DNA-binding</keyword>
<evidence type="ECO:0000256" key="3">
    <source>
        <dbReference type="ARBA" id="ARBA00023163"/>
    </source>
</evidence>
<sequence>MHVPRTDLDRLLSTLTPRERQIVAYVAAGRPNKVIAIDLDISLRTAEAHRARIFAKLGVRNAMQLACRLCAHGQLGVSPVLGAPLPCGRGAAGPAEPLHEWPLREPAQPGPTPFEPTALDPARPAPIPPAPDGHAPVTRYAPRAEPVHVILADCCAALINKGYWSK</sequence>
<dbReference type="GO" id="GO:0003677">
    <property type="term" value="F:DNA binding"/>
    <property type="evidence" value="ECO:0007669"/>
    <property type="project" value="UniProtKB-KW"/>
</dbReference>
<dbReference type="SUPFAM" id="SSF46894">
    <property type="entry name" value="C-terminal effector domain of the bipartite response regulators"/>
    <property type="match status" value="1"/>
</dbReference>
<dbReference type="InterPro" id="IPR000792">
    <property type="entry name" value="Tscrpt_reg_LuxR_C"/>
</dbReference>
<dbReference type="SMART" id="SM00421">
    <property type="entry name" value="HTH_LUXR"/>
    <property type="match status" value="1"/>
</dbReference>
<dbReference type="Proteomes" id="UP000507979">
    <property type="component" value="Unassembled WGS sequence"/>
</dbReference>
<evidence type="ECO:0000259" key="4">
    <source>
        <dbReference type="PROSITE" id="PS50043"/>
    </source>
</evidence>
<evidence type="ECO:0000256" key="1">
    <source>
        <dbReference type="ARBA" id="ARBA00023015"/>
    </source>
</evidence>